<keyword evidence="2" id="KW-1185">Reference proteome</keyword>
<evidence type="ECO:0000313" key="1">
    <source>
        <dbReference type="EMBL" id="TFK75544.1"/>
    </source>
</evidence>
<reference evidence="1 2" key="1">
    <citation type="journal article" date="2019" name="Nat. Ecol. Evol.">
        <title>Megaphylogeny resolves global patterns of mushroom evolution.</title>
        <authorList>
            <person name="Varga T."/>
            <person name="Krizsan K."/>
            <person name="Foldi C."/>
            <person name="Dima B."/>
            <person name="Sanchez-Garcia M."/>
            <person name="Sanchez-Ramirez S."/>
            <person name="Szollosi G.J."/>
            <person name="Szarkandi J.G."/>
            <person name="Papp V."/>
            <person name="Albert L."/>
            <person name="Andreopoulos W."/>
            <person name="Angelini C."/>
            <person name="Antonin V."/>
            <person name="Barry K.W."/>
            <person name="Bougher N.L."/>
            <person name="Buchanan P."/>
            <person name="Buyck B."/>
            <person name="Bense V."/>
            <person name="Catcheside P."/>
            <person name="Chovatia M."/>
            <person name="Cooper J."/>
            <person name="Damon W."/>
            <person name="Desjardin D."/>
            <person name="Finy P."/>
            <person name="Geml J."/>
            <person name="Haridas S."/>
            <person name="Hughes K."/>
            <person name="Justo A."/>
            <person name="Karasinski D."/>
            <person name="Kautmanova I."/>
            <person name="Kiss B."/>
            <person name="Kocsube S."/>
            <person name="Kotiranta H."/>
            <person name="LaButti K.M."/>
            <person name="Lechner B.E."/>
            <person name="Liimatainen K."/>
            <person name="Lipzen A."/>
            <person name="Lukacs Z."/>
            <person name="Mihaltcheva S."/>
            <person name="Morgado L.N."/>
            <person name="Niskanen T."/>
            <person name="Noordeloos M.E."/>
            <person name="Ohm R.A."/>
            <person name="Ortiz-Santana B."/>
            <person name="Ovrebo C."/>
            <person name="Racz N."/>
            <person name="Riley R."/>
            <person name="Savchenko A."/>
            <person name="Shiryaev A."/>
            <person name="Soop K."/>
            <person name="Spirin V."/>
            <person name="Szebenyi C."/>
            <person name="Tomsovsky M."/>
            <person name="Tulloss R.E."/>
            <person name="Uehling J."/>
            <person name="Grigoriev I.V."/>
            <person name="Vagvolgyi C."/>
            <person name="Papp T."/>
            <person name="Martin F.M."/>
            <person name="Miettinen O."/>
            <person name="Hibbett D.S."/>
            <person name="Nagy L.G."/>
        </authorList>
    </citation>
    <scope>NUCLEOTIDE SEQUENCE [LARGE SCALE GENOMIC DNA]</scope>
    <source>
        <strain evidence="1 2">NL-1719</strain>
    </source>
</reference>
<accession>A0ACD3BCV2</accession>
<name>A0ACD3BCV2_9AGAR</name>
<organism evidence="1 2">
    <name type="scientific">Pluteus cervinus</name>
    <dbReference type="NCBI Taxonomy" id="181527"/>
    <lineage>
        <taxon>Eukaryota</taxon>
        <taxon>Fungi</taxon>
        <taxon>Dikarya</taxon>
        <taxon>Basidiomycota</taxon>
        <taxon>Agaricomycotina</taxon>
        <taxon>Agaricomycetes</taxon>
        <taxon>Agaricomycetidae</taxon>
        <taxon>Agaricales</taxon>
        <taxon>Pluteineae</taxon>
        <taxon>Pluteaceae</taxon>
        <taxon>Pluteus</taxon>
    </lineage>
</organism>
<protein>
    <submittedName>
        <fullName evidence="1">Uncharacterized protein</fullName>
    </submittedName>
</protein>
<sequence>MLDETAFAGSETNVLFFSQPAYRELIRAALFDTTIAGRLPDVKVRYFYGAGTPGIFVLATWDVSQASPSYYGGVAAREIKLQYGDEGNYFLSYDNPERSL</sequence>
<evidence type="ECO:0000313" key="2">
    <source>
        <dbReference type="Proteomes" id="UP000308600"/>
    </source>
</evidence>
<gene>
    <name evidence="1" type="ORF">BDN72DRAFT_831807</name>
</gene>
<proteinExistence type="predicted"/>
<dbReference type="EMBL" id="ML208262">
    <property type="protein sequence ID" value="TFK75544.1"/>
    <property type="molecule type" value="Genomic_DNA"/>
</dbReference>
<dbReference type="Proteomes" id="UP000308600">
    <property type="component" value="Unassembled WGS sequence"/>
</dbReference>